<feature type="compositionally biased region" description="Polar residues" evidence="1">
    <location>
        <begin position="131"/>
        <end position="143"/>
    </location>
</feature>
<comment type="caution">
    <text evidence="2">The sequence shown here is derived from an EMBL/GenBank/DDBJ whole genome shotgun (WGS) entry which is preliminary data.</text>
</comment>
<sequence length="143" mass="14627">MTVDFDVSFDRLVVTAQGFNTLREQVNTIANGPAHDLGGSAGMAGDDGAGNAFAKVYRPAAAETLDQIAFAASVMGATSATVMRTATDYLATEDAITAAMMRAQPIDPAINALRGPAADPCDSTGRGRELPTSSTNKAPSSTS</sequence>
<dbReference type="EMBL" id="BIFH01000022">
    <property type="protein sequence ID" value="GCD97086.1"/>
    <property type="molecule type" value="Genomic_DNA"/>
</dbReference>
<gene>
    <name evidence="2" type="ORF">EHYA_04773</name>
</gene>
<evidence type="ECO:0000256" key="1">
    <source>
        <dbReference type="SAM" id="MobiDB-lite"/>
    </source>
</evidence>
<dbReference type="Proteomes" id="UP000286931">
    <property type="component" value="Unassembled WGS sequence"/>
</dbReference>
<organism evidence="2 3">
    <name type="scientific">Embleya hyalina</name>
    <dbReference type="NCBI Taxonomy" id="516124"/>
    <lineage>
        <taxon>Bacteria</taxon>
        <taxon>Bacillati</taxon>
        <taxon>Actinomycetota</taxon>
        <taxon>Actinomycetes</taxon>
        <taxon>Kitasatosporales</taxon>
        <taxon>Streptomycetaceae</taxon>
        <taxon>Embleya</taxon>
    </lineage>
</organism>
<protein>
    <submittedName>
        <fullName evidence="2">Uncharacterized protein</fullName>
    </submittedName>
</protein>
<evidence type="ECO:0000313" key="3">
    <source>
        <dbReference type="Proteomes" id="UP000286931"/>
    </source>
</evidence>
<accession>A0A401YR71</accession>
<dbReference type="AlphaFoldDB" id="A0A401YR71"/>
<proteinExistence type="predicted"/>
<evidence type="ECO:0000313" key="2">
    <source>
        <dbReference type="EMBL" id="GCD97086.1"/>
    </source>
</evidence>
<name>A0A401YR71_9ACTN</name>
<feature type="region of interest" description="Disordered" evidence="1">
    <location>
        <begin position="111"/>
        <end position="143"/>
    </location>
</feature>
<reference evidence="2 3" key="1">
    <citation type="submission" date="2018-12" db="EMBL/GenBank/DDBJ databases">
        <title>Draft genome sequence of Embleya hyalina NBRC 13850T.</title>
        <authorList>
            <person name="Komaki H."/>
            <person name="Hosoyama A."/>
            <person name="Kimura A."/>
            <person name="Ichikawa N."/>
            <person name="Tamura T."/>
        </authorList>
    </citation>
    <scope>NUCLEOTIDE SEQUENCE [LARGE SCALE GENOMIC DNA]</scope>
    <source>
        <strain evidence="2 3">NBRC 13850</strain>
    </source>
</reference>
<keyword evidence="3" id="KW-1185">Reference proteome</keyword>